<dbReference type="GO" id="GO:0005096">
    <property type="term" value="F:GTPase activator activity"/>
    <property type="evidence" value="ECO:0007669"/>
    <property type="project" value="InterPro"/>
</dbReference>
<dbReference type="SUPFAM" id="SSF57863">
    <property type="entry name" value="ArfGap/RecO-like zinc finger"/>
    <property type="match status" value="1"/>
</dbReference>
<gene>
    <name evidence="4" type="ORF">MSYG_0929</name>
</gene>
<keyword evidence="1" id="KW-0863">Zinc-finger</keyword>
<dbReference type="AlphaFoldDB" id="A0A1M8A2G5"/>
<feature type="compositionally biased region" description="Low complexity" evidence="2">
    <location>
        <begin position="145"/>
        <end position="164"/>
    </location>
</feature>
<organism evidence="4 5">
    <name type="scientific">Malassezia sympodialis (strain ATCC 42132)</name>
    <name type="common">Atopic eczema-associated yeast</name>
    <dbReference type="NCBI Taxonomy" id="1230383"/>
    <lineage>
        <taxon>Eukaryota</taxon>
        <taxon>Fungi</taxon>
        <taxon>Dikarya</taxon>
        <taxon>Basidiomycota</taxon>
        <taxon>Ustilaginomycotina</taxon>
        <taxon>Malasseziomycetes</taxon>
        <taxon>Malasseziales</taxon>
        <taxon>Malasseziaceae</taxon>
        <taxon>Malassezia</taxon>
    </lineage>
</organism>
<dbReference type="InterPro" id="IPR037278">
    <property type="entry name" value="ARFGAP/RecO"/>
</dbReference>
<dbReference type="STRING" id="1230383.A0A1M8A2G5"/>
<dbReference type="PRINTS" id="PR00405">
    <property type="entry name" value="REVINTRACTNG"/>
</dbReference>
<dbReference type="InterPro" id="IPR044732">
    <property type="entry name" value="ArfGAP_SMAP1-like"/>
</dbReference>
<evidence type="ECO:0000259" key="3">
    <source>
        <dbReference type="PROSITE" id="PS50115"/>
    </source>
</evidence>
<dbReference type="InterPro" id="IPR038508">
    <property type="entry name" value="ArfGAP_dom_sf"/>
</dbReference>
<dbReference type="PANTHER" id="PTHR45705:SF14">
    <property type="entry name" value="ARF-GAP DOMAIN-CONTAINING PROTEIN"/>
    <property type="match status" value="1"/>
</dbReference>
<dbReference type="PROSITE" id="PS50115">
    <property type="entry name" value="ARFGAP"/>
    <property type="match status" value="1"/>
</dbReference>
<dbReference type="InterPro" id="IPR051718">
    <property type="entry name" value="ARF_GTPase-activating"/>
</dbReference>
<dbReference type="CDD" id="cd08839">
    <property type="entry name" value="ArfGap_SMAP"/>
    <property type="match status" value="1"/>
</dbReference>
<feature type="compositionally biased region" description="Low complexity" evidence="2">
    <location>
        <begin position="212"/>
        <end position="226"/>
    </location>
</feature>
<name>A0A1M8A2G5_MALS4</name>
<evidence type="ECO:0000256" key="2">
    <source>
        <dbReference type="SAM" id="MobiDB-lite"/>
    </source>
</evidence>
<sequence>MSYAGRKTQSRAETEANARILRALVKQPENKLCADCKRNDTRWASWNIGCFLCIRCSGFHRSMGTHISRVKSIDLDIWTPEQMESIQKWGNKRANAYWEAHLKPGHAPPDHKVESFIRSKYESRRWAMDAPVPQDPSVLDQGTGSAPITTQTTEATSASRAAASPPGPASSQRKSNALLDLLGEDETTAKVTPVPTAAPVLNQAQTPATVPAGRGTTAANTGASSSLFDLDWDGPSSSTGLAAAQQPSSSSNMTSGMRAKNEILSLFSAPPPPKVNSANDNVFSNLTSAPDIGLSSQLDTLSLGISPAPSISTSRAPPAPPTSDLFNTQDIWGSKEPLKKASSRTDDAFADIWGDFK</sequence>
<accession>A0A1M8A2G5</accession>
<feature type="region of interest" description="Disordered" evidence="2">
    <location>
        <begin position="193"/>
        <end position="232"/>
    </location>
</feature>
<feature type="domain" description="Arf-GAP" evidence="3">
    <location>
        <begin position="18"/>
        <end position="136"/>
    </location>
</feature>
<evidence type="ECO:0000256" key="1">
    <source>
        <dbReference type="PROSITE-ProRule" id="PRU00288"/>
    </source>
</evidence>
<dbReference type="EMBL" id="LT671822">
    <property type="protein sequence ID" value="SHO76591.1"/>
    <property type="molecule type" value="Genomic_DNA"/>
</dbReference>
<protein>
    <submittedName>
        <fullName evidence="4">Similar to S.cerevisiae protein AGE2 (ADP-ribosylation factor (ARF) GTPase activating protein (GAP) effector)</fullName>
    </submittedName>
</protein>
<dbReference type="Pfam" id="PF01412">
    <property type="entry name" value="ArfGap"/>
    <property type="match status" value="1"/>
</dbReference>
<dbReference type="SMART" id="SM00105">
    <property type="entry name" value="ArfGap"/>
    <property type="match status" value="1"/>
</dbReference>
<dbReference type="GO" id="GO:0005737">
    <property type="term" value="C:cytoplasm"/>
    <property type="evidence" value="ECO:0007669"/>
    <property type="project" value="TreeGrafter"/>
</dbReference>
<dbReference type="VEuPathDB" id="FungiDB:MSYG_0929"/>
<dbReference type="OrthoDB" id="10266696at2759"/>
<feature type="region of interest" description="Disordered" evidence="2">
    <location>
        <begin position="129"/>
        <end position="173"/>
    </location>
</feature>
<proteinExistence type="predicted"/>
<dbReference type="OMA" id="PPDHKVE"/>
<dbReference type="InterPro" id="IPR001164">
    <property type="entry name" value="ArfGAP_dom"/>
</dbReference>
<dbReference type="Proteomes" id="UP000186303">
    <property type="component" value="Chromosome 2"/>
</dbReference>
<dbReference type="FunFam" id="1.10.220.150:FF:000010">
    <property type="entry name" value="Stromal membrane-associated protein"/>
    <property type="match status" value="1"/>
</dbReference>
<dbReference type="Gene3D" id="1.10.220.150">
    <property type="entry name" value="Arf GTPase activating protein"/>
    <property type="match status" value="1"/>
</dbReference>
<dbReference type="PANTHER" id="PTHR45705">
    <property type="entry name" value="FI20236P1"/>
    <property type="match status" value="1"/>
</dbReference>
<evidence type="ECO:0000313" key="4">
    <source>
        <dbReference type="EMBL" id="SHO76591.1"/>
    </source>
</evidence>
<reference evidence="5" key="1">
    <citation type="journal article" date="2017" name="Nucleic Acids Res.">
        <title>Proteogenomics produces comprehensive and highly accurate protein-coding gene annotation in a complete genome assembly of Malassezia sympodialis.</title>
        <authorList>
            <person name="Zhu Y."/>
            <person name="Engstroem P.G."/>
            <person name="Tellgren-Roth C."/>
            <person name="Baudo C.D."/>
            <person name="Kennell J.C."/>
            <person name="Sun S."/>
            <person name="Billmyre R.B."/>
            <person name="Schroeder M.S."/>
            <person name="Andersson A."/>
            <person name="Holm T."/>
            <person name="Sigurgeirsson B."/>
            <person name="Wu G."/>
            <person name="Sankaranarayanan S.R."/>
            <person name="Siddharthan R."/>
            <person name="Sanyal K."/>
            <person name="Lundeberg J."/>
            <person name="Nystedt B."/>
            <person name="Boekhout T."/>
            <person name="Dawson T.L. Jr."/>
            <person name="Heitman J."/>
            <person name="Scheynius A."/>
            <person name="Lehtioe J."/>
        </authorList>
    </citation>
    <scope>NUCLEOTIDE SEQUENCE [LARGE SCALE GENOMIC DNA]</scope>
    <source>
        <strain evidence="5">ATCC 42132</strain>
    </source>
</reference>
<dbReference type="GO" id="GO:0008270">
    <property type="term" value="F:zinc ion binding"/>
    <property type="evidence" value="ECO:0007669"/>
    <property type="project" value="UniProtKB-KW"/>
</dbReference>
<keyword evidence="1" id="KW-0479">Metal-binding</keyword>
<keyword evidence="1" id="KW-0862">Zinc</keyword>
<evidence type="ECO:0000313" key="5">
    <source>
        <dbReference type="Proteomes" id="UP000186303"/>
    </source>
</evidence>
<keyword evidence="5" id="KW-1185">Reference proteome</keyword>